<keyword evidence="2" id="KW-1185">Reference proteome</keyword>
<sequence length="76" mass="7936">VSAADGTCDAQVVVTECLKNSNNAFGACSATDYACRCLAQEAIAGCYINCPDHPDSLGAQGNRQIYCNQASAEESR</sequence>
<evidence type="ECO:0000313" key="2">
    <source>
        <dbReference type="Proteomes" id="UP000268162"/>
    </source>
</evidence>
<gene>
    <name evidence="1" type="ORF">BJ085DRAFT_4716</name>
</gene>
<dbReference type="Proteomes" id="UP000268162">
    <property type="component" value="Unassembled WGS sequence"/>
</dbReference>
<dbReference type="AlphaFoldDB" id="A0A4P9ZN67"/>
<organism evidence="1 2">
    <name type="scientific">Dimargaris cristalligena</name>
    <dbReference type="NCBI Taxonomy" id="215637"/>
    <lineage>
        <taxon>Eukaryota</taxon>
        <taxon>Fungi</taxon>
        <taxon>Fungi incertae sedis</taxon>
        <taxon>Zoopagomycota</taxon>
        <taxon>Kickxellomycotina</taxon>
        <taxon>Dimargaritomycetes</taxon>
        <taxon>Dimargaritales</taxon>
        <taxon>Dimargaritaceae</taxon>
        <taxon>Dimargaris</taxon>
    </lineage>
</organism>
<reference evidence="2" key="1">
    <citation type="journal article" date="2018" name="Nat. Microbiol.">
        <title>Leveraging single-cell genomics to expand the fungal tree of life.</title>
        <authorList>
            <person name="Ahrendt S.R."/>
            <person name="Quandt C.A."/>
            <person name="Ciobanu D."/>
            <person name="Clum A."/>
            <person name="Salamov A."/>
            <person name="Andreopoulos B."/>
            <person name="Cheng J.F."/>
            <person name="Woyke T."/>
            <person name="Pelin A."/>
            <person name="Henrissat B."/>
            <person name="Reynolds N.K."/>
            <person name="Benny G.L."/>
            <person name="Smith M.E."/>
            <person name="James T.Y."/>
            <person name="Grigoriev I.V."/>
        </authorList>
    </citation>
    <scope>NUCLEOTIDE SEQUENCE [LARGE SCALE GENOMIC DNA]</scope>
    <source>
        <strain evidence="2">RSA 468</strain>
    </source>
</reference>
<name>A0A4P9ZN67_9FUNG</name>
<feature type="non-terminal residue" evidence="1">
    <location>
        <position position="1"/>
    </location>
</feature>
<proteinExistence type="predicted"/>
<protein>
    <submittedName>
        <fullName evidence="1">Uncharacterized protein</fullName>
    </submittedName>
</protein>
<feature type="non-terminal residue" evidence="1">
    <location>
        <position position="76"/>
    </location>
</feature>
<evidence type="ECO:0000313" key="1">
    <source>
        <dbReference type="EMBL" id="RKP34856.1"/>
    </source>
</evidence>
<dbReference type="EMBL" id="ML003045">
    <property type="protein sequence ID" value="RKP34856.1"/>
    <property type="molecule type" value="Genomic_DNA"/>
</dbReference>
<accession>A0A4P9ZN67</accession>